<dbReference type="PANTHER" id="PTHR37838:SF1">
    <property type="entry name" value="NA(+)-TRANSLOCATING NADH-QUINONE REDUCTASE SUBUNIT C"/>
    <property type="match status" value="1"/>
</dbReference>
<proteinExistence type="inferred from homology"/>
<protein>
    <recommendedName>
        <fullName evidence="16">Na(+)-translocating NADH-quinone reductase subunit C</fullName>
        <shortName evidence="16">Na(+)-NQR subunit C</shortName>
        <shortName evidence="16">Na(+)-translocating NQR subunit C</shortName>
        <ecNumber evidence="16">7.2.1.1</ecNumber>
    </recommendedName>
    <alternativeName>
        <fullName evidence="16">NQR complex subunit C</fullName>
    </alternativeName>
    <alternativeName>
        <fullName evidence="16">NQR-1 subunit C</fullName>
    </alternativeName>
</protein>
<dbReference type="PANTHER" id="PTHR37838">
    <property type="entry name" value="NA(+)-TRANSLOCATING NADH-QUINONE REDUCTASE SUBUNIT C"/>
    <property type="match status" value="1"/>
</dbReference>
<organism evidence="18 19">
    <name type="scientific">Lentisphaera profundi</name>
    <dbReference type="NCBI Taxonomy" id="1658616"/>
    <lineage>
        <taxon>Bacteria</taxon>
        <taxon>Pseudomonadati</taxon>
        <taxon>Lentisphaerota</taxon>
        <taxon>Lentisphaeria</taxon>
        <taxon>Lentisphaerales</taxon>
        <taxon>Lentisphaeraceae</taxon>
        <taxon>Lentisphaera</taxon>
    </lineage>
</organism>
<keyword evidence="2 16" id="KW-1003">Cell membrane</keyword>
<name>A0ABY7VXB1_9BACT</name>
<keyword evidence="11 16" id="KW-0915">Sodium</keyword>
<dbReference type="Pfam" id="PF04205">
    <property type="entry name" value="FMN_bind"/>
    <property type="match status" value="1"/>
</dbReference>
<evidence type="ECO:0000256" key="12">
    <source>
        <dbReference type="ARBA" id="ARBA00023065"/>
    </source>
</evidence>
<dbReference type="InterPro" id="IPR010204">
    <property type="entry name" value="NqrC"/>
</dbReference>
<keyword evidence="7 16" id="KW-0812">Transmembrane</keyword>
<comment type="caution">
    <text evidence="16">Lacks conserved residue(s) required for the propagation of feature annotation.</text>
</comment>
<evidence type="ECO:0000256" key="1">
    <source>
        <dbReference type="ARBA" id="ARBA00022448"/>
    </source>
</evidence>
<keyword evidence="19" id="KW-1185">Reference proteome</keyword>
<evidence type="ECO:0000259" key="17">
    <source>
        <dbReference type="SMART" id="SM00900"/>
    </source>
</evidence>
<keyword evidence="10 16" id="KW-0520">NAD</keyword>
<comment type="cofactor">
    <cofactor evidence="16">
        <name>FMN</name>
        <dbReference type="ChEBI" id="CHEBI:58210"/>
    </cofactor>
</comment>
<keyword evidence="8 16" id="KW-1278">Translocase</keyword>
<evidence type="ECO:0000256" key="6">
    <source>
        <dbReference type="ARBA" id="ARBA00022643"/>
    </source>
</evidence>
<sequence length="251" mass="27805">MPESNVKTMTFATIVTVVCAVILGATATALKPQQELNAKVFKLKNIVQVFGLTAETNKDVEAYFSEVGKDGKFIVRIIKDSKGNVVDMTELEYKALDLYKQEKTAVEKRRYPYFLMFESAADKAADKPSAIVLPTQDFGLWSVCYGYLSLESDATTIKGIVYYDQKETPGLGAEIEQEFWKDSFIGKKIVDAKGELLAPKASKEAALAKDSPHHYISVSGATFTMDGIDKGLVDTLKNYKKVIEHYRGGNK</sequence>
<evidence type="ECO:0000256" key="3">
    <source>
        <dbReference type="ARBA" id="ARBA00022519"/>
    </source>
</evidence>
<comment type="subunit">
    <text evidence="16">Composed of six subunits; NqrA, NqrB, NqrC, NqrD, NqrE and NqrF.</text>
</comment>
<reference evidence="18 19" key="1">
    <citation type="submission" date="2023-02" db="EMBL/GenBank/DDBJ databases">
        <title>Genome sequence of Lentisphaera profundi SAORIC-696.</title>
        <authorList>
            <person name="Kim e."/>
            <person name="Cho J.-C."/>
            <person name="Choi A."/>
            <person name="Kang I."/>
        </authorList>
    </citation>
    <scope>NUCLEOTIDE SEQUENCE [LARGE SCALE GENOMIC DNA]</scope>
    <source>
        <strain evidence="18 19">SAORIC-696</strain>
    </source>
</reference>
<comment type="subcellular location">
    <subcellularLocation>
        <location evidence="16">Cell membrane</location>
        <topology evidence="16">Single-pass membrane protein</topology>
    </subcellularLocation>
</comment>
<evidence type="ECO:0000256" key="7">
    <source>
        <dbReference type="ARBA" id="ARBA00022692"/>
    </source>
</evidence>
<evidence type="ECO:0000256" key="4">
    <source>
        <dbReference type="ARBA" id="ARBA00022553"/>
    </source>
</evidence>
<dbReference type="NCBIfam" id="TIGR01938">
    <property type="entry name" value="nqrC"/>
    <property type="match status" value="1"/>
</dbReference>
<dbReference type="InterPro" id="IPR007329">
    <property type="entry name" value="FMN-bd"/>
</dbReference>
<feature type="modified residue" description="FMN phosphoryl threonine" evidence="16">
    <location>
        <position position="222"/>
    </location>
</feature>
<keyword evidence="13 16" id="KW-0830">Ubiquinone</keyword>
<evidence type="ECO:0000256" key="16">
    <source>
        <dbReference type="HAMAP-Rule" id="MF_00427"/>
    </source>
</evidence>
<keyword evidence="6 16" id="KW-0288">FMN</keyword>
<gene>
    <name evidence="16 18" type="primary">nqrC</name>
    <name evidence="18" type="ORF">PQO03_13425</name>
</gene>
<dbReference type="SMART" id="SM00900">
    <property type="entry name" value="FMN_bind"/>
    <property type="match status" value="1"/>
</dbReference>
<dbReference type="EC" id="7.2.1.1" evidence="16"/>
<evidence type="ECO:0000256" key="14">
    <source>
        <dbReference type="ARBA" id="ARBA00023136"/>
    </source>
</evidence>
<keyword evidence="15 16" id="KW-0739">Sodium transport</keyword>
<dbReference type="EMBL" id="CP117812">
    <property type="protein sequence ID" value="WDE98835.1"/>
    <property type="molecule type" value="Genomic_DNA"/>
</dbReference>
<evidence type="ECO:0000256" key="2">
    <source>
        <dbReference type="ARBA" id="ARBA00022475"/>
    </source>
</evidence>
<evidence type="ECO:0000256" key="10">
    <source>
        <dbReference type="ARBA" id="ARBA00023027"/>
    </source>
</evidence>
<evidence type="ECO:0000256" key="9">
    <source>
        <dbReference type="ARBA" id="ARBA00022989"/>
    </source>
</evidence>
<evidence type="ECO:0000256" key="5">
    <source>
        <dbReference type="ARBA" id="ARBA00022630"/>
    </source>
</evidence>
<comment type="function">
    <text evidence="16">NQR complex catalyzes the reduction of ubiquinone-1 to ubiquinol by two successive reactions, coupled with the transport of Na(+) ions from the cytoplasm to the periplasm. NqrA to NqrE are probably involved in the second step, the conversion of ubisemiquinone to ubiquinol.</text>
</comment>
<evidence type="ECO:0000256" key="15">
    <source>
        <dbReference type="ARBA" id="ARBA00023201"/>
    </source>
</evidence>
<comment type="catalytic activity">
    <reaction evidence="16">
        <text>a ubiquinone + n Na(+)(in) + NADH + H(+) = a ubiquinol + n Na(+)(out) + NAD(+)</text>
        <dbReference type="Rhea" id="RHEA:47748"/>
        <dbReference type="Rhea" id="RHEA-COMP:9565"/>
        <dbReference type="Rhea" id="RHEA-COMP:9566"/>
        <dbReference type="ChEBI" id="CHEBI:15378"/>
        <dbReference type="ChEBI" id="CHEBI:16389"/>
        <dbReference type="ChEBI" id="CHEBI:17976"/>
        <dbReference type="ChEBI" id="CHEBI:29101"/>
        <dbReference type="ChEBI" id="CHEBI:57540"/>
        <dbReference type="ChEBI" id="CHEBI:57945"/>
        <dbReference type="EC" id="7.2.1.1"/>
    </reaction>
</comment>
<evidence type="ECO:0000256" key="8">
    <source>
        <dbReference type="ARBA" id="ARBA00022967"/>
    </source>
</evidence>
<accession>A0ABY7VXB1</accession>
<evidence type="ECO:0000313" key="18">
    <source>
        <dbReference type="EMBL" id="WDE98835.1"/>
    </source>
</evidence>
<keyword evidence="12 16" id="KW-0406">Ion transport</keyword>
<keyword evidence="5 16" id="KW-0285">Flavoprotein</keyword>
<keyword evidence="9 16" id="KW-1133">Transmembrane helix</keyword>
<dbReference type="RefSeq" id="WP_274153704.1">
    <property type="nucleotide sequence ID" value="NZ_CP117812.1"/>
</dbReference>
<dbReference type="HAMAP" id="MF_00427">
    <property type="entry name" value="NqrC"/>
    <property type="match status" value="1"/>
</dbReference>
<keyword evidence="4 16" id="KW-0597">Phosphoprotein</keyword>
<comment type="similarity">
    <text evidence="16">Belongs to the NqrC family.</text>
</comment>
<dbReference type="Proteomes" id="UP001214250">
    <property type="component" value="Chromosome 2"/>
</dbReference>
<keyword evidence="1 16" id="KW-0813">Transport</keyword>
<keyword evidence="14 16" id="KW-0472">Membrane</keyword>
<feature type="domain" description="FMN-binding" evidence="17">
    <location>
        <begin position="139"/>
        <end position="239"/>
    </location>
</feature>
<evidence type="ECO:0000313" key="19">
    <source>
        <dbReference type="Proteomes" id="UP001214250"/>
    </source>
</evidence>
<keyword evidence="3" id="KW-0997">Cell inner membrane</keyword>
<evidence type="ECO:0000256" key="11">
    <source>
        <dbReference type="ARBA" id="ARBA00023053"/>
    </source>
</evidence>
<evidence type="ECO:0000256" key="13">
    <source>
        <dbReference type="ARBA" id="ARBA00023075"/>
    </source>
</evidence>